<sequence length="100" mass="11327">MSNKQGKRYSREFKRDAVALARSSSKTVTEVARDLGVSPEGLRAWVKQDQTDRGEGGPGELTSTEREELRRLRRQNLEQQRSIEVLKKGSVDPLALPRFS</sequence>
<dbReference type="RefSeq" id="WP_380535793.1">
    <property type="nucleotide sequence ID" value="NZ_JBHFAB010000008.1"/>
</dbReference>
<feature type="region of interest" description="Disordered" evidence="1">
    <location>
        <begin position="41"/>
        <end position="68"/>
    </location>
</feature>
<evidence type="ECO:0000313" key="2">
    <source>
        <dbReference type="EMBL" id="MFC1417560.1"/>
    </source>
</evidence>
<reference evidence="2 3" key="1">
    <citation type="submission" date="2024-09" db="EMBL/GenBank/DDBJ databases">
        <authorList>
            <person name="Lee S.D."/>
        </authorList>
    </citation>
    <scope>NUCLEOTIDE SEQUENCE [LARGE SCALE GENOMIC DNA]</scope>
    <source>
        <strain evidence="2 3">N8-3</strain>
    </source>
</reference>
<proteinExistence type="predicted"/>
<comment type="caution">
    <text evidence="2">The sequence shown here is derived from an EMBL/GenBank/DDBJ whole genome shotgun (WGS) entry which is preliminary data.</text>
</comment>
<name>A0ABV6VV35_9ACTN</name>
<protein>
    <submittedName>
        <fullName evidence="2">Transposase</fullName>
    </submittedName>
</protein>
<accession>A0ABV6VV35</accession>
<organism evidence="2 3">
    <name type="scientific">Streptacidiphilus cavernicola</name>
    <dbReference type="NCBI Taxonomy" id="3342716"/>
    <lineage>
        <taxon>Bacteria</taxon>
        <taxon>Bacillati</taxon>
        <taxon>Actinomycetota</taxon>
        <taxon>Actinomycetes</taxon>
        <taxon>Kitasatosporales</taxon>
        <taxon>Streptomycetaceae</taxon>
        <taxon>Streptacidiphilus</taxon>
    </lineage>
</organism>
<dbReference type="SUPFAM" id="SSF46689">
    <property type="entry name" value="Homeodomain-like"/>
    <property type="match status" value="1"/>
</dbReference>
<dbReference type="Pfam" id="PF01527">
    <property type="entry name" value="HTH_Tnp_1"/>
    <property type="match status" value="1"/>
</dbReference>
<evidence type="ECO:0000313" key="3">
    <source>
        <dbReference type="Proteomes" id="UP001592531"/>
    </source>
</evidence>
<dbReference type="PANTHER" id="PTHR33215">
    <property type="entry name" value="PROTEIN DISTAL ANTENNA"/>
    <property type="match status" value="1"/>
</dbReference>
<keyword evidence="3" id="KW-1185">Reference proteome</keyword>
<dbReference type="PANTHER" id="PTHR33215:SF13">
    <property type="entry name" value="PROTEIN DISTAL ANTENNA"/>
    <property type="match status" value="1"/>
</dbReference>
<dbReference type="Proteomes" id="UP001592531">
    <property type="component" value="Unassembled WGS sequence"/>
</dbReference>
<dbReference type="Gene3D" id="1.10.10.60">
    <property type="entry name" value="Homeodomain-like"/>
    <property type="match status" value="1"/>
</dbReference>
<dbReference type="InterPro" id="IPR009057">
    <property type="entry name" value="Homeodomain-like_sf"/>
</dbReference>
<dbReference type="InterPro" id="IPR051839">
    <property type="entry name" value="RD_transcriptional_regulator"/>
</dbReference>
<gene>
    <name evidence="2" type="ORF">ACEZDE_12975</name>
</gene>
<dbReference type="EMBL" id="JBHFAB010000008">
    <property type="protein sequence ID" value="MFC1417560.1"/>
    <property type="molecule type" value="Genomic_DNA"/>
</dbReference>
<evidence type="ECO:0000256" key="1">
    <source>
        <dbReference type="SAM" id="MobiDB-lite"/>
    </source>
</evidence>
<dbReference type="InterPro" id="IPR002514">
    <property type="entry name" value="Transposase_8"/>
</dbReference>